<evidence type="ECO:0000313" key="2">
    <source>
        <dbReference type="Proteomes" id="UP000828390"/>
    </source>
</evidence>
<sequence length="141" mass="15779">MLNKTHNGKTNSVESTRVNGNMIDPTALGMALIMDKLESLAGEIKNVSTSVTDRNDKLEVELEKKLSNKISNIVDKRITSEMKKVNHSIDERVDTLRADITSDFYSLSGKVNSLSDIVNTLNPGTNVERDVRKLNMIFRNQ</sequence>
<accession>A0A9D4LYM6</accession>
<keyword evidence="2" id="KW-1185">Reference proteome</keyword>
<reference evidence="1" key="1">
    <citation type="journal article" date="2019" name="bioRxiv">
        <title>The Genome of the Zebra Mussel, Dreissena polymorpha: A Resource for Invasive Species Research.</title>
        <authorList>
            <person name="McCartney M.A."/>
            <person name="Auch B."/>
            <person name="Kono T."/>
            <person name="Mallez S."/>
            <person name="Zhang Y."/>
            <person name="Obille A."/>
            <person name="Becker A."/>
            <person name="Abrahante J.E."/>
            <person name="Garbe J."/>
            <person name="Badalamenti J.P."/>
            <person name="Herman A."/>
            <person name="Mangelson H."/>
            <person name="Liachko I."/>
            <person name="Sullivan S."/>
            <person name="Sone E.D."/>
            <person name="Koren S."/>
            <person name="Silverstein K.A.T."/>
            <person name="Beckman K.B."/>
            <person name="Gohl D.M."/>
        </authorList>
    </citation>
    <scope>NUCLEOTIDE SEQUENCE</scope>
    <source>
        <strain evidence="1">Duluth1</strain>
        <tissue evidence="1">Whole animal</tissue>
    </source>
</reference>
<name>A0A9D4LYM6_DREPO</name>
<dbReference type="Proteomes" id="UP000828390">
    <property type="component" value="Unassembled WGS sequence"/>
</dbReference>
<evidence type="ECO:0000313" key="1">
    <source>
        <dbReference type="EMBL" id="KAH3867098.1"/>
    </source>
</evidence>
<gene>
    <name evidence="1" type="ORF">DPMN_030223</name>
</gene>
<proteinExistence type="predicted"/>
<comment type="caution">
    <text evidence="1">The sequence shown here is derived from an EMBL/GenBank/DDBJ whole genome shotgun (WGS) entry which is preliminary data.</text>
</comment>
<dbReference type="AlphaFoldDB" id="A0A9D4LYM6"/>
<reference evidence="1" key="2">
    <citation type="submission" date="2020-11" db="EMBL/GenBank/DDBJ databases">
        <authorList>
            <person name="McCartney M.A."/>
            <person name="Auch B."/>
            <person name="Kono T."/>
            <person name="Mallez S."/>
            <person name="Becker A."/>
            <person name="Gohl D.M."/>
            <person name="Silverstein K.A.T."/>
            <person name="Koren S."/>
            <person name="Bechman K.B."/>
            <person name="Herman A."/>
            <person name="Abrahante J.E."/>
            <person name="Garbe J."/>
        </authorList>
    </citation>
    <scope>NUCLEOTIDE SEQUENCE</scope>
    <source>
        <strain evidence="1">Duluth1</strain>
        <tissue evidence="1">Whole animal</tissue>
    </source>
</reference>
<dbReference type="EMBL" id="JAIWYP010000002">
    <property type="protein sequence ID" value="KAH3867098.1"/>
    <property type="molecule type" value="Genomic_DNA"/>
</dbReference>
<organism evidence="1 2">
    <name type="scientific">Dreissena polymorpha</name>
    <name type="common">Zebra mussel</name>
    <name type="synonym">Mytilus polymorpha</name>
    <dbReference type="NCBI Taxonomy" id="45954"/>
    <lineage>
        <taxon>Eukaryota</taxon>
        <taxon>Metazoa</taxon>
        <taxon>Spiralia</taxon>
        <taxon>Lophotrochozoa</taxon>
        <taxon>Mollusca</taxon>
        <taxon>Bivalvia</taxon>
        <taxon>Autobranchia</taxon>
        <taxon>Heteroconchia</taxon>
        <taxon>Euheterodonta</taxon>
        <taxon>Imparidentia</taxon>
        <taxon>Neoheterodontei</taxon>
        <taxon>Myida</taxon>
        <taxon>Dreissenoidea</taxon>
        <taxon>Dreissenidae</taxon>
        <taxon>Dreissena</taxon>
    </lineage>
</organism>
<protein>
    <submittedName>
        <fullName evidence="1">Uncharacterized protein</fullName>
    </submittedName>
</protein>